<evidence type="ECO:0000256" key="4">
    <source>
        <dbReference type="PROSITE-ProRule" id="PRU00175"/>
    </source>
</evidence>
<feature type="transmembrane region" description="Helical" evidence="6">
    <location>
        <begin position="76"/>
        <end position="96"/>
    </location>
</feature>
<dbReference type="InterPro" id="IPR013083">
    <property type="entry name" value="Znf_RING/FYVE/PHD"/>
</dbReference>
<reference evidence="8" key="1">
    <citation type="submission" date="2021-01" db="EMBL/GenBank/DDBJ databases">
        <authorList>
            <person name="Corre E."/>
            <person name="Pelletier E."/>
            <person name="Niang G."/>
            <person name="Scheremetjew M."/>
            <person name="Finn R."/>
            <person name="Kale V."/>
            <person name="Holt S."/>
            <person name="Cochrane G."/>
            <person name="Meng A."/>
            <person name="Brown T."/>
            <person name="Cohen L."/>
        </authorList>
    </citation>
    <scope>NUCLEOTIDE SEQUENCE</scope>
    <source>
        <strain evidence="8">10249 10 AB</strain>
    </source>
</reference>
<dbReference type="PANTHER" id="PTHR14155">
    <property type="entry name" value="RING FINGER DOMAIN-CONTAINING"/>
    <property type="match status" value="1"/>
</dbReference>
<sequence length="419" mass="47589">MSWESKYTQAPSGSVFASLAPSESATSFTSWWGTNSITATPTLLSSFLNSNSSNYNHNHNDDDDDDVHYSYLQQNLMWMLLWFCTMVVFIVLPFCTSKLRREMCMRGIRERRWIGAEEFEAEENALIESRNRESRRLHREETQREFQISGTQEDEIRHQYVALLMQNYTILLRNCDICDCGGRGTEEISAEDLDLNQTTTATATATATSIDDKQKESTKKNNNNNNNSNDDVENQCGAAIESGETNHTVKLNNGSTYKSTSTSTCTDTYITEDPPETAKEKKKRSNSEDSDDNLPKFVSDTDQMVRVPLAGLAVETETEQADSTRTQVVNRRVVSNGCAICLCPFEEGEEVTWSSNPDCSHVFHSDCILHWYLAYGRKTQKRRLRNNPNMTDAEALDLICKFPILCPCCRQTFCIEVDR</sequence>
<feature type="compositionally biased region" description="Low complexity" evidence="5">
    <location>
        <begin position="255"/>
        <end position="271"/>
    </location>
</feature>
<feature type="region of interest" description="Disordered" evidence="5">
    <location>
        <begin position="206"/>
        <end position="234"/>
    </location>
</feature>
<keyword evidence="6" id="KW-0472">Membrane</keyword>
<gene>
    <name evidence="8" type="ORF">PAUS00366_LOCUS15312</name>
</gene>
<evidence type="ECO:0000256" key="5">
    <source>
        <dbReference type="SAM" id="MobiDB-lite"/>
    </source>
</evidence>
<keyword evidence="1" id="KW-0479">Metal-binding</keyword>
<protein>
    <recommendedName>
        <fullName evidence="7">RING-type domain-containing protein</fullName>
    </recommendedName>
</protein>
<name>A0A7S4APV7_9STRA</name>
<dbReference type="Gene3D" id="3.30.40.10">
    <property type="entry name" value="Zinc/RING finger domain, C3HC4 (zinc finger)"/>
    <property type="match status" value="1"/>
</dbReference>
<evidence type="ECO:0000256" key="6">
    <source>
        <dbReference type="SAM" id="Phobius"/>
    </source>
</evidence>
<dbReference type="InterPro" id="IPR001841">
    <property type="entry name" value="Znf_RING"/>
</dbReference>
<dbReference type="PROSITE" id="PS50089">
    <property type="entry name" value="ZF_RING_2"/>
    <property type="match status" value="1"/>
</dbReference>
<evidence type="ECO:0000256" key="2">
    <source>
        <dbReference type="ARBA" id="ARBA00022771"/>
    </source>
</evidence>
<evidence type="ECO:0000259" key="7">
    <source>
        <dbReference type="PROSITE" id="PS50089"/>
    </source>
</evidence>
<proteinExistence type="predicted"/>
<feature type="region of interest" description="Disordered" evidence="5">
    <location>
        <begin position="247"/>
        <end position="301"/>
    </location>
</feature>
<evidence type="ECO:0000256" key="3">
    <source>
        <dbReference type="ARBA" id="ARBA00022833"/>
    </source>
</evidence>
<dbReference type="PANTHER" id="PTHR14155:SF610">
    <property type="entry name" value="OS01G0755700 PROTEIN"/>
    <property type="match status" value="1"/>
</dbReference>
<organism evidence="8">
    <name type="scientific">Pseudo-nitzschia australis</name>
    <dbReference type="NCBI Taxonomy" id="44445"/>
    <lineage>
        <taxon>Eukaryota</taxon>
        <taxon>Sar</taxon>
        <taxon>Stramenopiles</taxon>
        <taxon>Ochrophyta</taxon>
        <taxon>Bacillariophyta</taxon>
        <taxon>Bacillariophyceae</taxon>
        <taxon>Bacillariophycidae</taxon>
        <taxon>Bacillariales</taxon>
        <taxon>Bacillariaceae</taxon>
        <taxon>Pseudo-nitzschia</taxon>
    </lineage>
</organism>
<dbReference type="SUPFAM" id="SSF57850">
    <property type="entry name" value="RING/U-box"/>
    <property type="match status" value="1"/>
</dbReference>
<dbReference type="EMBL" id="HBIX01021875">
    <property type="protein sequence ID" value="CAE0722557.1"/>
    <property type="molecule type" value="Transcribed_RNA"/>
</dbReference>
<evidence type="ECO:0000256" key="1">
    <source>
        <dbReference type="ARBA" id="ARBA00022723"/>
    </source>
</evidence>
<feature type="compositionally biased region" description="Basic and acidic residues" evidence="5">
    <location>
        <begin position="210"/>
        <end position="219"/>
    </location>
</feature>
<dbReference type="Pfam" id="PF13639">
    <property type="entry name" value="zf-RING_2"/>
    <property type="match status" value="1"/>
</dbReference>
<keyword evidence="3" id="KW-0862">Zinc</keyword>
<accession>A0A7S4APV7</accession>
<keyword evidence="6" id="KW-1133">Transmembrane helix</keyword>
<dbReference type="GO" id="GO:0008270">
    <property type="term" value="F:zinc ion binding"/>
    <property type="evidence" value="ECO:0007669"/>
    <property type="project" value="UniProtKB-KW"/>
</dbReference>
<feature type="domain" description="RING-type" evidence="7">
    <location>
        <begin position="338"/>
        <end position="410"/>
    </location>
</feature>
<dbReference type="InterPro" id="IPR053238">
    <property type="entry name" value="RING-H2_zinc_finger"/>
</dbReference>
<evidence type="ECO:0000313" key="8">
    <source>
        <dbReference type="EMBL" id="CAE0722557.1"/>
    </source>
</evidence>
<keyword evidence="2 4" id="KW-0863">Zinc-finger</keyword>
<dbReference type="AlphaFoldDB" id="A0A7S4APV7"/>
<keyword evidence="6" id="KW-0812">Transmembrane</keyword>